<evidence type="ECO:0000313" key="2">
    <source>
        <dbReference type="EMBL" id="MPL56819.1"/>
    </source>
</evidence>
<dbReference type="SUPFAM" id="SSF52540">
    <property type="entry name" value="P-loop containing nucleoside triphosphate hydrolases"/>
    <property type="match status" value="1"/>
</dbReference>
<accession>A0A644SQ79</accession>
<reference evidence="2" key="1">
    <citation type="submission" date="2019-08" db="EMBL/GenBank/DDBJ databases">
        <authorList>
            <person name="Kucharzyk K."/>
            <person name="Murdoch R.W."/>
            <person name="Higgins S."/>
            <person name="Loffler F."/>
        </authorList>
    </citation>
    <scope>NUCLEOTIDE SEQUENCE</scope>
</reference>
<proteinExistence type="predicted"/>
<dbReference type="AlphaFoldDB" id="A0A644SQ79"/>
<protein>
    <recommendedName>
        <fullName evidence="1">NrS-1 polymerase-like helicase domain-containing protein</fullName>
    </recommendedName>
</protein>
<feature type="domain" description="NrS-1 polymerase-like helicase" evidence="1">
    <location>
        <begin position="213"/>
        <end position="319"/>
    </location>
</feature>
<comment type="caution">
    <text evidence="2">The sequence shown here is derived from an EMBL/GenBank/DDBJ whole genome shotgun (WGS) entry which is preliminary data.</text>
</comment>
<organism evidence="2">
    <name type="scientific">bioreactor metagenome</name>
    <dbReference type="NCBI Taxonomy" id="1076179"/>
    <lineage>
        <taxon>unclassified sequences</taxon>
        <taxon>metagenomes</taxon>
        <taxon>ecological metagenomes</taxon>
    </lineage>
</organism>
<gene>
    <name evidence="2" type="ORF">SDC9_02309</name>
</gene>
<dbReference type="EMBL" id="VSSQ01000003">
    <property type="protein sequence ID" value="MPL56819.1"/>
    <property type="molecule type" value="Genomic_DNA"/>
</dbReference>
<dbReference type="Pfam" id="PF19263">
    <property type="entry name" value="DUF5906"/>
    <property type="match status" value="1"/>
</dbReference>
<dbReference type="InterPro" id="IPR045455">
    <property type="entry name" value="NrS-1_pol-like_helicase"/>
</dbReference>
<name>A0A644SQ79_9ZZZZ</name>
<dbReference type="InterPro" id="IPR027417">
    <property type="entry name" value="P-loop_NTPase"/>
</dbReference>
<sequence>MENNFYRITQSGSKTIVDIYRAKLLKFWDELGFKKLKMPKGGYSLVQIKNNSIISEVQKEELMHAVKYKLLNEDDVPLVWEEFLSGDYINKNNYLALETIRELRLNLSTKNTAYFFFRNGVLKVTPNTMDIIDYNDYQGYIHEDQIIQHDINLENNQQSEFDEFLKKVSGNDEARYQSLTTAIGYLLHSYKDLALTKAIILVDEELDFSGEANGGTGKSIIAKAVQYMTSSIFKDGKALHHKSNRFFYQDINLYHRVLIIDDVNVDFEFETFYSVITGEMQVEEKYKAAYKIPFELSPKLLITSNYMVKGSGGNSDERRRIEIEIFPYYKRDFTPIDDFKHRFFSDWKQEEWNPFFIGMAKYCQNYLRSGIVYPIPINLAENKLKQNTDQSFVEFADLNLIIPTDKDSNTLNKATLYDDYRHAYPVESRNVTAIKFKKWIDEFCKFRGLEAYHFKSDSNNLIKITKI</sequence>
<evidence type="ECO:0000259" key="1">
    <source>
        <dbReference type="Pfam" id="PF19263"/>
    </source>
</evidence>